<dbReference type="Pfam" id="PF13229">
    <property type="entry name" value="Beta_helix"/>
    <property type="match status" value="2"/>
</dbReference>
<dbReference type="EMBL" id="JARHTQ010000002">
    <property type="protein sequence ID" value="MDF2254913.1"/>
    <property type="molecule type" value="Genomic_DNA"/>
</dbReference>
<evidence type="ECO:0000259" key="2">
    <source>
        <dbReference type="Pfam" id="PF13229"/>
    </source>
</evidence>
<dbReference type="SUPFAM" id="SSF51126">
    <property type="entry name" value="Pectin lyase-like"/>
    <property type="match status" value="1"/>
</dbReference>
<dbReference type="InterPro" id="IPR012334">
    <property type="entry name" value="Pectin_lyas_fold"/>
</dbReference>
<evidence type="ECO:0000256" key="1">
    <source>
        <dbReference type="SAM" id="SignalP"/>
    </source>
</evidence>
<dbReference type="Gene3D" id="2.160.20.10">
    <property type="entry name" value="Single-stranded right-handed beta-helix, Pectin lyase-like"/>
    <property type="match status" value="1"/>
</dbReference>
<feature type="signal peptide" evidence="1">
    <location>
        <begin position="1"/>
        <end position="28"/>
    </location>
</feature>
<keyword evidence="1" id="KW-0732">Signal</keyword>
<feature type="domain" description="Right handed beta helix" evidence="2">
    <location>
        <begin position="189"/>
        <end position="323"/>
    </location>
</feature>
<evidence type="ECO:0000313" key="4">
    <source>
        <dbReference type="Proteomes" id="UP001220022"/>
    </source>
</evidence>
<comment type="caution">
    <text evidence="3">The sequence shown here is derived from an EMBL/GenBank/DDBJ whole genome shotgun (WGS) entry which is preliminary data.</text>
</comment>
<dbReference type="InterPro" id="IPR039448">
    <property type="entry name" value="Beta_helix"/>
</dbReference>
<dbReference type="RefSeq" id="WP_275808221.1">
    <property type="nucleotide sequence ID" value="NZ_BAAANM010000008.1"/>
</dbReference>
<feature type="domain" description="Right handed beta helix" evidence="2">
    <location>
        <begin position="91"/>
        <end position="178"/>
    </location>
</feature>
<organism evidence="3 4">
    <name type="scientific">Streptantibioticus ferralitis</name>
    <dbReference type="NCBI Taxonomy" id="236510"/>
    <lineage>
        <taxon>Bacteria</taxon>
        <taxon>Bacillati</taxon>
        <taxon>Actinomycetota</taxon>
        <taxon>Actinomycetes</taxon>
        <taxon>Kitasatosporales</taxon>
        <taxon>Streptomycetaceae</taxon>
        <taxon>Streptantibioticus</taxon>
    </lineage>
</organism>
<feature type="chain" id="PRO_5045604425" evidence="1">
    <location>
        <begin position="29"/>
        <end position="352"/>
    </location>
</feature>
<protein>
    <submittedName>
        <fullName evidence="3">Right-handed parallel beta-helix repeat-containing protein</fullName>
    </submittedName>
</protein>
<accession>A0ABT5YTY0</accession>
<reference evidence="3 4" key="1">
    <citation type="submission" date="2023-03" db="EMBL/GenBank/DDBJ databases">
        <title>Draft genome sequence of type strain Streptomyces ferralitis JCM 14344.</title>
        <authorList>
            <person name="Klaysubun C."/>
            <person name="Duangmal K."/>
        </authorList>
    </citation>
    <scope>NUCLEOTIDE SEQUENCE [LARGE SCALE GENOMIC DNA]</scope>
    <source>
        <strain evidence="3 4">JCM 14344</strain>
    </source>
</reference>
<dbReference type="InterPro" id="IPR011050">
    <property type="entry name" value="Pectin_lyase_fold/virulence"/>
</dbReference>
<sequence>MRKRRAQYLVPLATVLVSGWTAAPPAAAANRHIVHPGESIQQAVEHASPGETLYLLPGTYRESIEVTVPGLTLRGVGPETVLTPGTTRPENACAKAGHGICVTGTGNKPLAGVRIQSLTVSGFTKDGISASWTDQMSVRDVRVENNGQQGISQQLSTRGEFRHNVIRNNGESGILLANVIGREGGAIDTQGAVIGGNYLQGNHYGVVIRRARNLVIKHNTITGNCGGVFVVGDENVPRAGAITIRRNRVEENNKLCPKSAHLPKFQGVGILVTGAEQTLVTHNLVRGNSGRSPMSGGIVLYRSHFGAPNSHITIRDNTVRDNNPADLANRDVGEDNTFARNSCRVSEPTGSC</sequence>
<dbReference type="SMART" id="SM00710">
    <property type="entry name" value="PbH1"/>
    <property type="match status" value="7"/>
</dbReference>
<keyword evidence="4" id="KW-1185">Reference proteome</keyword>
<name>A0ABT5YTY0_9ACTN</name>
<dbReference type="InterPro" id="IPR006626">
    <property type="entry name" value="PbH1"/>
</dbReference>
<proteinExistence type="predicted"/>
<dbReference type="Proteomes" id="UP001220022">
    <property type="component" value="Unassembled WGS sequence"/>
</dbReference>
<evidence type="ECO:0000313" key="3">
    <source>
        <dbReference type="EMBL" id="MDF2254913.1"/>
    </source>
</evidence>
<gene>
    <name evidence="3" type="ORF">P2L57_03950</name>
</gene>